<protein>
    <submittedName>
        <fullName evidence="2">Uncharacterized protein</fullName>
    </submittedName>
</protein>
<keyword evidence="3" id="KW-1185">Reference proteome</keyword>
<feature type="compositionally biased region" description="Basic and acidic residues" evidence="1">
    <location>
        <begin position="15"/>
        <end position="31"/>
    </location>
</feature>
<feature type="compositionally biased region" description="Basic and acidic residues" evidence="1">
    <location>
        <begin position="124"/>
        <end position="135"/>
    </location>
</feature>
<feature type="region of interest" description="Disordered" evidence="1">
    <location>
        <begin position="15"/>
        <end position="135"/>
    </location>
</feature>
<dbReference type="AlphaFoldDB" id="A0A0B2UQJ2"/>
<comment type="caution">
    <text evidence="2">The sequence shown here is derived from an EMBL/GenBank/DDBJ whole genome shotgun (WGS) entry which is preliminary data.</text>
</comment>
<name>A0A0B2UQJ2_TOXCA</name>
<evidence type="ECO:0000313" key="2">
    <source>
        <dbReference type="EMBL" id="KHN71185.1"/>
    </source>
</evidence>
<feature type="compositionally biased region" description="Basic and acidic residues" evidence="1">
    <location>
        <begin position="78"/>
        <end position="91"/>
    </location>
</feature>
<dbReference type="Proteomes" id="UP000031036">
    <property type="component" value="Unassembled WGS sequence"/>
</dbReference>
<evidence type="ECO:0000256" key="1">
    <source>
        <dbReference type="SAM" id="MobiDB-lite"/>
    </source>
</evidence>
<feature type="compositionally biased region" description="Basic and acidic residues" evidence="1">
    <location>
        <begin position="53"/>
        <end position="70"/>
    </location>
</feature>
<gene>
    <name evidence="2" type="ORF">Tcan_02435</name>
</gene>
<accession>A0A0B2UQJ2</accession>
<dbReference type="EMBL" id="JPKZ01022609">
    <property type="protein sequence ID" value="KHN71185.1"/>
    <property type="molecule type" value="Genomic_DNA"/>
</dbReference>
<organism evidence="2 3">
    <name type="scientific">Toxocara canis</name>
    <name type="common">Canine roundworm</name>
    <dbReference type="NCBI Taxonomy" id="6265"/>
    <lineage>
        <taxon>Eukaryota</taxon>
        <taxon>Metazoa</taxon>
        <taxon>Ecdysozoa</taxon>
        <taxon>Nematoda</taxon>
        <taxon>Chromadorea</taxon>
        <taxon>Rhabditida</taxon>
        <taxon>Spirurina</taxon>
        <taxon>Ascaridomorpha</taxon>
        <taxon>Ascaridoidea</taxon>
        <taxon>Toxocaridae</taxon>
        <taxon>Toxocara</taxon>
    </lineage>
</organism>
<sequence>MNLYFAELIERRRQQMESELKSPEERARDGDAANSDTETAEPSLKSSAKNAKKAADENDDMKMEDHKNGEGESEGDGDAERERQKEERSPEGDASMGEGSDGEEQPTKRQLSDDENEGSEETNEAGKEESERNDK</sequence>
<proteinExistence type="predicted"/>
<reference evidence="2 3" key="1">
    <citation type="submission" date="2014-11" db="EMBL/GenBank/DDBJ databases">
        <title>Genetic blueprint of the zoonotic pathogen Toxocara canis.</title>
        <authorList>
            <person name="Zhu X.-Q."/>
            <person name="Korhonen P.K."/>
            <person name="Cai H."/>
            <person name="Young N.D."/>
            <person name="Nejsum P."/>
            <person name="von Samson-Himmelstjerna G."/>
            <person name="Boag P.R."/>
            <person name="Tan P."/>
            <person name="Li Q."/>
            <person name="Min J."/>
            <person name="Yang Y."/>
            <person name="Wang X."/>
            <person name="Fang X."/>
            <person name="Hall R.S."/>
            <person name="Hofmann A."/>
            <person name="Sternberg P.W."/>
            <person name="Jex A.R."/>
            <person name="Gasser R.B."/>
        </authorList>
    </citation>
    <scope>NUCLEOTIDE SEQUENCE [LARGE SCALE GENOMIC DNA]</scope>
    <source>
        <strain evidence="2">PN_DK_2014</strain>
    </source>
</reference>
<evidence type="ECO:0000313" key="3">
    <source>
        <dbReference type="Proteomes" id="UP000031036"/>
    </source>
</evidence>
<feature type="compositionally biased region" description="Acidic residues" evidence="1">
    <location>
        <begin position="113"/>
        <end position="123"/>
    </location>
</feature>